<name>A0A078M2D8_9PSED</name>
<feature type="transmembrane region" description="Helical" evidence="1">
    <location>
        <begin position="21"/>
        <end position="45"/>
    </location>
</feature>
<proteinExistence type="predicted"/>
<dbReference type="NCBIfam" id="TIGR02523">
    <property type="entry name" value="type_IV_pilV"/>
    <property type="match status" value="1"/>
</dbReference>
<organism evidence="2">
    <name type="scientific">Pseudomonas saudimassiliensis</name>
    <dbReference type="NCBI Taxonomy" id="1461581"/>
    <lineage>
        <taxon>Bacteria</taxon>
        <taxon>Pseudomonadati</taxon>
        <taxon>Pseudomonadota</taxon>
        <taxon>Gammaproteobacteria</taxon>
        <taxon>Pseudomonadales</taxon>
        <taxon>Pseudomonadaceae</taxon>
        <taxon>Pseudomonas</taxon>
    </lineage>
</organism>
<evidence type="ECO:0000256" key="1">
    <source>
        <dbReference type="SAM" id="Phobius"/>
    </source>
</evidence>
<dbReference type="PROSITE" id="PS00409">
    <property type="entry name" value="PROKAR_NTER_METHYL"/>
    <property type="match status" value="1"/>
</dbReference>
<evidence type="ECO:0000313" key="2">
    <source>
        <dbReference type="EMBL" id="CEA00350.1"/>
    </source>
</evidence>
<protein>
    <submittedName>
        <fullName evidence="2">Type IV pilus modification protein PilV</fullName>
    </submittedName>
</protein>
<dbReference type="InterPro" id="IPR013362">
    <property type="entry name" value="Pilus_4_PilV"/>
</dbReference>
<dbReference type="NCBIfam" id="TIGR02532">
    <property type="entry name" value="IV_pilin_GFxxxE"/>
    <property type="match status" value="1"/>
</dbReference>
<gene>
    <name evidence="2" type="primary">pilV</name>
    <name evidence="2" type="ORF">BN1049_00029</name>
</gene>
<dbReference type="RefSeq" id="WP_044497576.1">
    <property type="nucleotide sequence ID" value="NZ_LK391969.1"/>
</dbReference>
<dbReference type="EMBL" id="LM997413">
    <property type="protein sequence ID" value="CEA00350.1"/>
    <property type="molecule type" value="Genomic_DNA"/>
</dbReference>
<reference evidence="2" key="1">
    <citation type="submission" date="2014-07" db="EMBL/GenBank/DDBJ databases">
        <authorList>
            <person name="Urmite Genomes Urmite Genomes"/>
        </authorList>
    </citation>
    <scope>NUCLEOTIDE SEQUENCE</scope>
    <source>
        <strain evidence="2">12M76_air</strain>
    </source>
</reference>
<keyword evidence="1" id="KW-1133">Transmembrane helix</keyword>
<dbReference type="OrthoDB" id="7031035at2"/>
<sequence>MDKERSAQRPLIRLPNATAQRGVSLLEVLVAVLVLAIGVLGAVAMQISALRYNASAAYTTQASFLAYDMLDRMRANVDHLPSYVTNVNTPCAAGNPGGSILATDQQDFAHAVSCLLPGGYGSVAVQGNNATVTIGWSEERILAGGGTTEFVISSMIRGDL</sequence>
<dbReference type="EMBL" id="LK391969">
    <property type="protein sequence ID" value="CEF25128.1"/>
    <property type="molecule type" value="Genomic_DNA"/>
</dbReference>
<accession>A0A078M2D8</accession>
<dbReference type="Pfam" id="PF07963">
    <property type="entry name" value="N_methyl"/>
    <property type="match status" value="1"/>
</dbReference>
<dbReference type="PATRIC" id="fig|1461581.3.peg.23"/>
<keyword evidence="1" id="KW-0472">Membrane</keyword>
<dbReference type="AlphaFoldDB" id="A0A078M2D8"/>
<dbReference type="InterPro" id="IPR012902">
    <property type="entry name" value="N_methyl_site"/>
</dbReference>
<keyword evidence="1" id="KW-0812">Transmembrane</keyword>